<feature type="transmembrane region" description="Helical" evidence="2">
    <location>
        <begin position="280"/>
        <end position="301"/>
    </location>
</feature>
<dbReference type="EMBL" id="JAPDRK010000010">
    <property type="protein sequence ID" value="KAJ9608337.1"/>
    <property type="molecule type" value="Genomic_DNA"/>
</dbReference>
<feature type="compositionally biased region" description="Basic and acidic residues" evidence="1">
    <location>
        <begin position="370"/>
        <end position="381"/>
    </location>
</feature>
<dbReference type="Proteomes" id="UP001172673">
    <property type="component" value="Unassembled WGS sequence"/>
</dbReference>
<comment type="caution">
    <text evidence="3">The sequence shown here is derived from an EMBL/GenBank/DDBJ whole genome shotgun (WGS) entry which is preliminary data.</text>
</comment>
<feature type="region of interest" description="Disordered" evidence="1">
    <location>
        <begin position="48"/>
        <end position="108"/>
    </location>
</feature>
<gene>
    <name evidence="3" type="ORF">H2200_007325</name>
</gene>
<organism evidence="3 4">
    <name type="scientific">Cladophialophora chaetospira</name>
    <dbReference type="NCBI Taxonomy" id="386627"/>
    <lineage>
        <taxon>Eukaryota</taxon>
        <taxon>Fungi</taxon>
        <taxon>Dikarya</taxon>
        <taxon>Ascomycota</taxon>
        <taxon>Pezizomycotina</taxon>
        <taxon>Eurotiomycetes</taxon>
        <taxon>Chaetothyriomycetidae</taxon>
        <taxon>Chaetothyriales</taxon>
        <taxon>Herpotrichiellaceae</taxon>
        <taxon>Cladophialophora</taxon>
    </lineage>
</organism>
<evidence type="ECO:0000256" key="2">
    <source>
        <dbReference type="SAM" id="Phobius"/>
    </source>
</evidence>
<keyword evidence="2" id="KW-0812">Transmembrane</keyword>
<evidence type="ECO:0000313" key="3">
    <source>
        <dbReference type="EMBL" id="KAJ9608337.1"/>
    </source>
</evidence>
<feature type="region of interest" description="Disordered" evidence="1">
    <location>
        <begin position="359"/>
        <end position="450"/>
    </location>
</feature>
<keyword evidence="2" id="KW-0472">Membrane</keyword>
<evidence type="ECO:0000256" key="1">
    <source>
        <dbReference type="SAM" id="MobiDB-lite"/>
    </source>
</evidence>
<accession>A0AA39CHE8</accession>
<protein>
    <submittedName>
        <fullName evidence="3">Uncharacterized protein</fullName>
    </submittedName>
</protein>
<feature type="compositionally biased region" description="Basic and acidic residues" evidence="1">
    <location>
        <begin position="83"/>
        <end position="101"/>
    </location>
</feature>
<keyword evidence="4" id="KW-1185">Reference proteome</keyword>
<keyword evidence="2" id="KW-1133">Transmembrane helix</keyword>
<sequence length="450" mass="50451">MAAITQTIAIVDRSNKVVSTSKQLKNVFKEAKMAYLERKAEIVEARRAKEDKEVRKANKATTIAEDARSDTTRRSQRNRSHRREIEPAHESPRRLHARVEDETNVSRYSGEHARHVGLAEFNDELYGAQQHHSAPTSPHAPQSGHELVRRTTDLPLRTQKPHRPSAVRSHSVSDIDMDLAYGDFHHESLMLDPRTEQKLQKQEMSSLVLKCKMLMDEANCAQHSVRAMIQHLQQNPDAMAAVALTLAEISNLASKMAPGMLTAFKAGAPGVFAMLAAPEFLIAVGVGVGITVVMFGGYKIIKKIRAKVGDKEEDEAMDEMLDVNELDRIEHWRRGISDVETASIATSVEGEYITPMAARSMGHLPVRRSTSGERTKEQKKEDKKKKHHKNLMIEDDPDRTVIGSESSSRSRRSKSSKSEKKEKAVVKVKKPSVLRKMFSSKDTEVASSRR</sequence>
<evidence type="ECO:0000313" key="4">
    <source>
        <dbReference type="Proteomes" id="UP001172673"/>
    </source>
</evidence>
<proteinExistence type="predicted"/>
<reference evidence="3" key="1">
    <citation type="submission" date="2022-10" db="EMBL/GenBank/DDBJ databases">
        <title>Culturing micro-colonial fungi from biological soil crusts in the Mojave desert and describing Neophaeococcomyces mojavensis, and introducing the new genera and species Taxawa tesnikishii.</title>
        <authorList>
            <person name="Kurbessoian T."/>
            <person name="Stajich J.E."/>
        </authorList>
    </citation>
    <scope>NUCLEOTIDE SEQUENCE</scope>
    <source>
        <strain evidence="3">TK_41</strain>
    </source>
</reference>
<feature type="compositionally biased region" description="Basic and acidic residues" evidence="1">
    <location>
        <begin position="416"/>
        <end position="425"/>
    </location>
</feature>
<dbReference type="AlphaFoldDB" id="A0AA39CHE8"/>
<name>A0AA39CHE8_9EURO</name>